<name>A0A175JX32_ENTHI</name>
<accession>A0A175JX32</accession>
<dbReference type="VEuPathDB" id="AmoebaDB:EHI5A_006380"/>
<proteinExistence type="predicted"/>
<sequence length="274" mass="32155">MNCSVLTICLFIIIVSGSYNMSIILLSHPKRRPELTRSIRDLVEALKDVPKGLNIKEIVMVKGCVKGCNFKEMDDAIEKIKKELPYIPVKIPTYNYKSIDGVNEEEWVQDSLSAVWADTTKREWEPTTYKKHMTVNFFFIEELKKVYNDKSTDYVLLAEDDQLYEKDTFKHILKLIQTRPDNQCYAKIAWCPYRWCSHYGQKRFTANTSKDFAWGAWGNLRSKEELGLFLRWLKFTRFFESEDTLGSFLCQALKRNIEVDNVSYHFGHDKTIPN</sequence>
<dbReference type="EMBL" id="BDEQ01000001">
    <property type="protein sequence ID" value="GAT97904.1"/>
    <property type="molecule type" value="Genomic_DNA"/>
</dbReference>
<dbReference type="eggNOG" id="ENOG502REUS">
    <property type="taxonomic scope" value="Eukaryota"/>
</dbReference>
<dbReference type="Proteomes" id="UP000078387">
    <property type="component" value="Unassembled WGS sequence"/>
</dbReference>
<dbReference type="VEuPathDB" id="AmoebaDB:EHI7A_024360"/>
<comment type="caution">
    <text evidence="1">The sequence shown here is derived from an EMBL/GenBank/DDBJ whole genome shotgun (WGS) entry which is preliminary data.</text>
</comment>
<organism evidence="1 2">
    <name type="scientific">Entamoeba histolytica</name>
    <dbReference type="NCBI Taxonomy" id="5759"/>
    <lineage>
        <taxon>Eukaryota</taxon>
        <taxon>Amoebozoa</taxon>
        <taxon>Evosea</taxon>
        <taxon>Archamoebae</taxon>
        <taxon>Mastigamoebida</taxon>
        <taxon>Entamoebidae</taxon>
        <taxon>Entamoeba</taxon>
    </lineage>
</organism>
<gene>
    <name evidence="1" type="ORF">CL6EHI_120260</name>
</gene>
<evidence type="ECO:0000313" key="2">
    <source>
        <dbReference type="Proteomes" id="UP000078387"/>
    </source>
</evidence>
<evidence type="ECO:0000313" key="1">
    <source>
        <dbReference type="EMBL" id="GAT97904.1"/>
    </source>
</evidence>
<dbReference type="VEuPathDB" id="AmoebaDB:EHI8A_223770"/>
<dbReference type="AlphaFoldDB" id="A0A175JX32"/>
<dbReference type="VEuPathDB" id="AmoebaDB:KM1_004740"/>
<dbReference type="VEuPathDB" id="AmoebaDB:EHI_120260"/>
<reference evidence="1 2" key="1">
    <citation type="submission" date="2016-05" db="EMBL/GenBank/DDBJ databases">
        <title>First whole genome sequencing of Entamoeba histolytica HM1:IMSS-clone-6.</title>
        <authorList>
            <person name="Mukherjee Avik.K."/>
            <person name="Izumyama S."/>
            <person name="Nakada-Tsukui K."/>
            <person name="Nozaki T."/>
        </authorList>
    </citation>
    <scope>NUCLEOTIDE SEQUENCE [LARGE SCALE GENOMIC DNA]</scope>
    <source>
        <strain evidence="1 2">HM1:IMSS clone 6</strain>
    </source>
</reference>
<protein>
    <submittedName>
        <fullName evidence="1">Uncharacterized protein</fullName>
    </submittedName>
</protein>